<dbReference type="EMBL" id="FOXF01000002">
    <property type="protein sequence ID" value="SFP01334.1"/>
    <property type="molecule type" value="Genomic_DNA"/>
</dbReference>
<dbReference type="PROSITE" id="PS51257">
    <property type="entry name" value="PROKAR_LIPOPROTEIN"/>
    <property type="match status" value="1"/>
</dbReference>
<gene>
    <name evidence="1" type="ORF">SAMN02910344_00185</name>
</gene>
<sequence length="267" mass="30190">MNMMNKLLLAAVVSGVLTGCITSKEIIVGRDENGNEIVRKADDIDYNKAAQARINLAYSFMQQKEMSAAKENLNIAESYAPDLESLHLAWGRYFSIVGDYANSEQKYLLAIKENPESGMSYTHYGDFLCTRGRRDEGLANLMKAVSQPKFAQMSVAYETAATCAYEAGKLDDSKIYFEKAMSYGGNSPSLLFNYAMFSFENGDYEKADKLMRSYDMYQHRDTAQTIYLKIRIAQKMGEYATSEIYGRKLLKGYPKSEEAMKYKAGEY</sequence>
<evidence type="ECO:0000313" key="2">
    <source>
        <dbReference type="Proteomes" id="UP000243745"/>
    </source>
</evidence>
<evidence type="ECO:0000313" key="1">
    <source>
        <dbReference type="EMBL" id="SFP01334.1"/>
    </source>
</evidence>
<dbReference type="RefSeq" id="WP_093140055.1">
    <property type="nucleotide sequence ID" value="NZ_FOXF01000002.1"/>
</dbReference>
<dbReference type="SUPFAM" id="SSF48452">
    <property type="entry name" value="TPR-like"/>
    <property type="match status" value="1"/>
</dbReference>
<dbReference type="Proteomes" id="UP000243745">
    <property type="component" value="Unassembled WGS sequence"/>
</dbReference>
<dbReference type="InterPro" id="IPR019734">
    <property type="entry name" value="TPR_rpt"/>
</dbReference>
<name>A0A662ZE72_9GAMM</name>
<dbReference type="AlphaFoldDB" id="A0A662ZE72"/>
<reference evidence="1 2" key="1">
    <citation type="submission" date="2016-10" db="EMBL/GenBank/DDBJ databases">
        <authorList>
            <person name="Varghese N."/>
            <person name="Submissions S."/>
        </authorList>
    </citation>
    <scope>NUCLEOTIDE SEQUENCE [LARGE SCALE GENOMIC DNA]</scope>
    <source>
        <strain evidence="1 2">DSM 1361</strain>
    </source>
</reference>
<organism evidence="1 2">
    <name type="scientific">Ruminobacter amylophilus</name>
    <dbReference type="NCBI Taxonomy" id="867"/>
    <lineage>
        <taxon>Bacteria</taxon>
        <taxon>Pseudomonadati</taxon>
        <taxon>Pseudomonadota</taxon>
        <taxon>Gammaproteobacteria</taxon>
        <taxon>Aeromonadales</taxon>
        <taxon>Succinivibrionaceae</taxon>
        <taxon>Ruminobacter</taxon>
    </lineage>
</organism>
<protein>
    <submittedName>
        <fullName evidence="1">Type IV pilus assembly protein PilF</fullName>
    </submittedName>
</protein>
<dbReference type="InterPro" id="IPR011990">
    <property type="entry name" value="TPR-like_helical_dom_sf"/>
</dbReference>
<accession>A0A662ZE72</accession>
<dbReference type="SMART" id="SM00028">
    <property type="entry name" value="TPR"/>
    <property type="match status" value="4"/>
</dbReference>
<proteinExistence type="predicted"/>
<keyword evidence="2" id="KW-1185">Reference proteome</keyword>
<dbReference type="Gene3D" id="1.25.40.10">
    <property type="entry name" value="Tetratricopeptide repeat domain"/>
    <property type="match status" value="1"/>
</dbReference>